<gene>
    <name evidence="3" type="ORF">FB466_1780</name>
</gene>
<evidence type="ECO:0000259" key="2">
    <source>
        <dbReference type="SMART" id="SM00903"/>
    </source>
</evidence>
<evidence type="ECO:0000313" key="3">
    <source>
        <dbReference type="EMBL" id="TQM63515.1"/>
    </source>
</evidence>
<dbReference type="Pfam" id="PF01613">
    <property type="entry name" value="Flavin_Reduct"/>
    <property type="match status" value="1"/>
</dbReference>
<dbReference type="PANTHER" id="PTHR30466:SF1">
    <property type="entry name" value="FMN REDUCTASE (NADH) RUTF"/>
    <property type="match status" value="1"/>
</dbReference>
<dbReference type="EMBL" id="VFPN01000002">
    <property type="protein sequence ID" value="TQM63515.1"/>
    <property type="molecule type" value="Genomic_DNA"/>
</dbReference>
<dbReference type="RefSeq" id="WP_211344790.1">
    <property type="nucleotide sequence ID" value="NZ_BAAAYS010000011.1"/>
</dbReference>
<dbReference type="SMART" id="SM00903">
    <property type="entry name" value="Flavin_Reduct"/>
    <property type="match status" value="1"/>
</dbReference>
<organism evidence="3 4">
    <name type="scientific">Klugiella xanthotipulae</name>
    <dbReference type="NCBI Taxonomy" id="244735"/>
    <lineage>
        <taxon>Bacteria</taxon>
        <taxon>Bacillati</taxon>
        <taxon>Actinomycetota</taxon>
        <taxon>Actinomycetes</taxon>
        <taxon>Micrococcales</taxon>
        <taxon>Microbacteriaceae</taxon>
        <taxon>Klugiella</taxon>
    </lineage>
</organism>
<accession>A0A543HZ30</accession>
<reference evidence="3 4" key="1">
    <citation type="submission" date="2019-06" db="EMBL/GenBank/DDBJ databases">
        <title>Sequencing the genomes of 1000 actinobacteria strains.</title>
        <authorList>
            <person name="Klenk H.-P."/>
        </authorList>
    </citation>
    <scope>NUCLEOTIDE SEQUENCE [LARGE SCALE GENOMIC DNA]</scope>
    <source>
        <strain evidence="3 4">DSM 18031</strain>
    </source>
</reference>
<dbReference type="GO" id="GO:0010181">
    <property type="term" value="F:FMN binding"/>
    <property type="evidence" value="ECO:0007669"/>
    <property type="project" value="InterPro"/>
</dbReference>
<sequence>MMSVHIAPGPVPVTAPAAAPSAPLDTRALRGALGQFATGVTVVTYEHAGTTYGATVNSFTSVSMDPPLVLVSFMRSSGAAVRLPDTPFSINILHDSQNATAWHFAGRPQDDHSVEWVVDGVAPRLADSLAYVTCTPWAQYDGGDHVLIVGRVESFGAEESVGETGRAPLLFFRGGWRALAR</sequence>
<protein>
    <submittedName>
        <fullName evidence="3">Flavin reductase (DIM6/NTAB) family NADH-FMN oxidoreductase RutF</fullName>
    </submittedName>
</protein>
<evidence type="ECO:0000313" key="4">
    <source>
        <dbReference type="Proteomes" id="UP000318331"/>
    </source>
</evidence>
<dbReference type="InterPro" id="IPR050268">
    <property type="entry name" value="NADH-dep_flavin_reductase"/>
</dbReference>
<keyword evidence="1" id="KW-0560">Oxidoreductase</keyword>
<comment type="caution">
    <text evidence="3">The sequence shown here is derived from an EMBL/GenBank/DDBJ whole genome shotgun (WGS) entry which is preliminary data.</text>
</comment>
<evidence type="ECO:0000256" key="1">
    <source>
        <dbReference type="ARBA" id="ARBA00023002"/>
    </source>
</evidence>
<feature type="domain" description="Flavin reductase like" evidence="2">
    <location>
        <begin position="33"/>
        <end position="178"/>
    </location>
</feature>
<dbReference type="PANTHER" id="PTHR30466">
    <property type="entry name" value="FLAVIN REDUCTASE"/>
    <property type="match status" value="1"/>
</dbReference>
<dbReference type="Gene3D" id="2.30.110.10">
    <property type="entry name" value="Electron Transport, Fmn-binding Protein, Chain A"/>
    <property type="match status" value="1"/>
</dbReference>
<proteinExistence type="predicted"/>
<keyword evidence="4" id="KW-1185">Reference proteome</keyword>
<dbReference type="AlphaFoldDB" id="A0A543HZ30"/>
<dbReference type="GO" id="GO:0042602">
    <property type="term" value="F:riboflavin reductase (NADPH) activity"/>
    <property type="evidence" value="ECO:0007669"/>
    <property type="project" value="TreeGrafter"/>
</dbReference>
<name>A0A543HZ30_9MICO</name>
<dbReference type="InterPro" id="IPR002563">
    <property type="entry name" value="Flavin_Rdtase-like_dom"/>
</dbReference>
<dbReference type="SUPFAM" id="SSF50475">
    <property type="entry name" value="FMN-binding split barrel"/>
    <property type="match status" value="1"/>
</dbReference>
<dbReference type="InterPro" id="IPR012349">
    <property type="entry name" value="Split_barrel_FMN-bd"/>
</dbReference>
<dbReference type="Proteomes" id="UP000318331">
    <property type="component" value="Unassembled WGS sequence"/>
</dbReference>